<evidence type="ECO:0008006" key="3">
    <source>
        <dbReference type="Google" id="ProtNLM"/>
    </source>
</evidence>
<dbReference type="PROSITE" id="PS51257">
    <property type="entry name" value="PROKAR_LIPOPROTEIN"/>
    <property type="match status" value="1"/>
</dbReference>
<evidence type="ECO:0000313" key="2">
    <source>
        <dbReference type="Proteomes" id="UP000285456"/>
    </source>
</evidence>
<dbReference type="RefSeq" id="WP_095309279.1">
    <property type="nucleotide sequence ID" value="NZ_JAMAWL010000009.1"/>
</dbReference>
<dbReference type="InterPro" id="IPR019076">
    <property type="entry name" value="Spore_lipoprot_YhcN/YlaJ-like"/>
</dbReference>
<dbReference type="EMBL" id="QWEH01000002">
    <property type="protein sequence ID" value="RHW34544.1"/>
    <property type="molecule type" value="Genomic_DNA"/>
</dbReference>
<protein>
    <recommendedName>
        <fullName evidence="3">Sporulation protein</fullName>
    </recommendedName>
</protein>
<proteinExistence type="predicted"/>
<organism evidence="1 2">
    <name type="scientific">Oceanobacillus profundus</name>
    <dbReference type="NCBI Taxonomy" id="372463"/>
    <lineage>
        <taxon>Bacteria</taxon>
        <taxon>Bacillati</taxon>
        <taxon>Bacillota</taxon>
        <taxon>Bacilli</taxon>
        <taxon>Bacillales</taxon>
        <taxon>Bacillaceae</taxon>
        <taxon>Oceanobacillus</taxon>
    </lineage>
</organism>
<comment type="caution">
    <text evidence="1">The sequence shown here is derived from an EMBL/GenBank/DDBJ whole genome shotgun (WGS) entry which is preliminary data.</text>
</comment>
<dbReference type="OrthoDB" id="2691390at2"/>
<dbReference type="Proteomes" id="UP000285456">
    <property type="component" value="Unassembled WGS sequence"/>
</dbReference>
<name>A0A417YMC6_9BACI</name>
<dbReference type="AlphaFoldDB" id="A0A417YMC6"/>
<reference evidence="1 2" key="1">
    <citation type="journal article" date="2007" name="Int. J. Syst. Evol. Microbiol.">
        <title>Oceanobacillus profundus sp. nov., isolated from a deep-sea sediment core.</title>
        <authorList>
            <person name="Kim Y.G."/>
            <person name="Choi D.H."/>
            <person name="Hyun S."/>
            <person name="Cho B.C."/>
        </authorList>
    </citation>
    <scope>NUCLEOTIDE SEQUENCE [LARGE SCALE GENOMIC DNA]</scope>
    <source>
        <strain evidence="1 2">DSM 18246</strain>
    </source>
</reference>
<accession>A0A417YMC6</accession>
<evidence type="ECO:0000313" key="1">
    <source>
        <dbReference type="EMBL" id="RHW34544.1"/>
    </source>
</evidence>
<dbReference type="Pfam" id="PF09580">
    <property type="entry name" value="Spore_YhcN_YlaJ"/>
    <property type="match status" value="1"/>
</dbReference>
<gene>
    <name evidence="1" type="ORF">D1B32_05135</name>
</gene>
<keyword evidence="2" id="KW-1185">Reference proteome</keyword>
<sequence>MKAILIIMLTITTMLVGCTTFDNSEGDREQILDELDPTRNAPEPTDDELSSKLGYVRYTKDQLDNELENGEQQLTIDRNEMADMITKIILRNNGFEEVATLVTDKEVLIAYQRNEELSAEEASDLCKKTAASILPGFFNIHVSDNETLMQDIQSLHQSTSENRNYDNTIKAIIKEMEKTPNRETVE</sequence>